<reference evidence="1 2" key="1">
    <citation type="submission" date="2022-05" db="EMBL/GenBank/DDBJ databases">
        <title>Genome Sequencing of Bee-Associated Microbes.</title>
        <authorList>
            <person name="Dunlap C."/>
        </authorList>
    </citation>
    <scope>NUCLEOTIDE SEQUENCE [LARGE SCALE GENOMIC DNA]</scope>
    <source>
        <strain evidence="1 2">NRRL B-04010</strain>
    </source>
</reference>
<organism evidence="1 2">
    <name type="scientific">Paenibacillus alvei</name>
    <name type="common">Bacillus alvei</name>
    <dbReference type="NCBI Taxonomy" id="44250"/>
    <lineage>
        <taxon>Bacteria</taxon>
        <taxon>Bacillati</taxon>
        <taxon>Bacillota</taxon>
        <taxon>Bacilli</taxon>
        <taxon>Bacillales</taxon>
        <taxon>Paenibacillaceae</taxon>
        <taxon>Paenibacillus</taxon>
    </lineage>
</organism>
<accession>A0ABT4H8Q4</accession>
<protein>
    <submittedName>
        <fullName evidence="1">Uncharacterized protein</fullName>
    </submittedName>
</protein>
<dbReference type="GeneID" id="94492173"/>
<keyword evidence="2" id="KW-1185">Reference proteome</keyword>
<dbReference type="EMBL" id="JAMDNP010000141">
    <property type="protein sequence ID" value="MCY9764967.1"/>
    <property type="molecule type" value="Genomic_DNA"/>
</dbReference>
<dbReference type="Proteomes" id="UP001527181">
    <property type="component" value="Unassembled WGS sequence"/>
</dbReference>
<dbReference type="RefSeq" id="WP_157267387.1">
    <property type="nucleotide sequence ID" value="NZ_JAMDLX010000053.1"/>
</dbReference>
<evidence type="ECO:0000313" key="2">
    <source>
        <dbReference type="Proteomes" id="UP001527181"/>
    </source>
</evidence>
<evidence type="ECO:0000313" key="1">
    <source>
        <dbReference type="EMBL" id="MCY9764967.1"/>
    </source>
</evidence>
<sequence length="169" mass="19900">MFGVKEPFWKRRSVKEVTLRARDIDYLRAEVFLEDIVSVAGDDSIYLTIPELVCLLYEDFLFEIRNSFDVESIIINLSNKRLEHFRKVDSNNIKLRCKWVSYSISMKRPLALRGEVFLHDLAMSSGEFEMSLDELLSILFMDFMAEVRKGNQRGLIKKIISRMESWSFN</sequence>
<comment type="caution">
    <text evidence="1">The sequence shown here is derived from an EMBL/GenBank/DDBJ whole genome shotgun (WGS) entry which is preliminary data.</text>
</comment>
<proteinExistence type="predicted"/>
<gene>
    <name evidence="1" type="ORF">M5X12_31205</name>
</gene>
<name>A0ABT4H8Q4_PAEAL</name>